<organism evidence="1 2">
    <name type="scientific">Cucumis melo</name>
    <name type="common">Muskmelon</name>
    <dbReference type="NCBI Taxonomy" id="3656"/>
    <lineage>
        <taxon>Eukaryota</taxon>
        <taxon>Viridiplantae</taxon>
        <taxon>Streptophyta</taxon>
        <taxon>Embryophyta</taxon>
        <taxon>Tracheophyta</taxon>
        <taxon>Spermatophyta</taxon>
        <taxon>Magnoliopsida</taxon>
        <taxon>eudicotyledons</taxon>
        <taxon>Gunneridae</taxon>
        <taxon>Pentapetalae</taxon>
        <taxon>rosids</taxon>
        <taxon>fabids</taxon>
        <taxon>Cucurbitales</taxon>
        <taxon>Cucurbitaceae</taxon>
        <taxon>Benincaseae</taxon>
        <taxon>Cucumis</taxon>
    </lineage>
</organism>
<sequence length="107" mass="12230">MSRKADMKKEVVKCLINLIHKHGGWIDNDGSIFLPCDTILNVLLKDYKRNAYTKANLQCMNAIQSIEKRLALLLVVLILAHELKIEDANASLFEAKFYPKLLSFKLL</sequence>
<proteinExistence type="predicted"/>
<name>A0ABM3L0I1_CUCME</name>
<dbReference type="RefSeq" id="XP_050943541.1">
    <property type="nucleotide sequence ID" value="XM_051087584.1"/>
</dbReference>
<evidence type="ECO:0000313" key="2">
    <source>
        <dbReference type="RefSeq" id="XP_050943541.1"/>
    </source>
</evidence>
<gene>
    <name evidence="2" type="primary">LOC103502414</name>
</gene>
<accession>A0ABM3L0I1</accession>
<dbReference type="Proteomes" id="UP001652600">
    <property type="component" value="Chromosome 7"/>
</dbReference>
<dbReference type="GeneID" id="103502414"/>
<evidence type="ECO:0000313" key="1">
    <source>
        <dbReference type="Proteomes" id="UP001652600"/>
    </source>
</evidence>
<protein>
    <submittedName>
        <fullName evidence="2">Uncharacterized protein LOC103502414 isoform X3</fullName>
    </submittedName>
</protein>
<reference evidence="2" key="1">
    <citation type="submission" date="2025-08" db="UniProtKB">
        <authorList>
            <consortium name="RefSeq"/>
        </authorList>
    </citation>
    <scope>IDENTIFICATION</scope>
    <source>
        <tissue evidence="2">Stem</tissue>
    </source>
</reference>
<keyword evidence="1" id="KW-1185">Reference proteome</keyword>